<evidence type="ECO:0008006" key="4">
    <source>
        <dbReference type="Google" id="ProtNLM"/>
    </source>
</evidence>
<protein>
    <recommendedName>
        <fullName evidence="4">Cytochrome c domain-containing protein</fullName>
    </recommendedName>
</protein>
<comment type="caution">
    <text evidence="2">The sequence shown here is derived from an EMBL/GenBank/DDBJ whole genome shotgun (WGS) entry which is preliminary data.</text>
</comment>
<feature type="chain" id="PRO_5037596623" description="Cytochrome c domain-containing protein" evidence="1">
    <location>
        <begin position="18"/>
        <end position="412"/>
    </location>
</feature>
<dbReference type="Proteomes" id="UP000617628">
    <property type="component" value="Unassembled WGS sequence"/>
</dbReference>
<evidence type="ECO:0000313" key="3">
    <source>
        <dbReference type="Proteomes" id="UP000617628"/>
    </source>
</evidence>
<keyword evidence="1" id="KW-0732">Signal</keyword>
<reference evidence="2" key="1">
    <citation type="submission" date="2021-01" db="EMBL/GenBank/DDBJ databases">
        <title>Modified the classification status of verrucomicrobia.</title>
        <authorList>
            <person name="Feng X."/>
        </authorList>
    </citation>
    <scope>NUCLEOTIDE SEQUENCE</scope>
    <source>
        <strain evidence="2">KCTC 13126</strain>
    </source>
</reference>
<feature type="signal peptide" evidence="1">
    <location>
        <begin position="1"/>
        <end position="17"/>
    </location>
</feature>
<gene>
    <name evidence="2" type="ORF">JIN87_04900</name>
</gene>
<dbReference type="EMBL" id="JAENIL010000007">
    <property type="protein sequence ID" value="MBK1876194.1"/>
    <property type="molecule type" value="Genomic_DNA"/>
</dbReference>
<dbReference type="RefSeq" id="WP_200354410.1">
    <property type="nucleotide sequence ID" value="NZ_JAENIL010000007.1"/>
</dbReference>
<dbReference type="AlphaFoldDB" id="A0A934RW12"/>
<evidence type="ECO:0000313" key="2">
    <source>
        <dbReference type="EMBL" id="MBK1876194.1"/>
    </source>
</evidence>
<proteinExistence type="predicted"/>
<evidence type="ECO:0000256" key="1">
    <source>
        <dbReference type="SAM" id="SignalP"/>
    </source>
</evidence>
<organism evidence="2 3">
    <name type="scientific">Pelagicoccus mobilis</name>
    <dbReference type="NCBI Taxonomy" id="415221"/>
    <lineage>
        <taxon>Bacteria</taxon>
        <taxon>Pseudomonadati</taxon>
        <taxon>Verrucomicrobiota</taxon>
        <taxon>Opitutia</taxon>
        <taxon>Puniceicoccales</taxon>
        <taxon>Pelagicoccaceae</taxon>
        <taxon>Pelagicoccus</taxon>
    </lineage>
</organism>
<sequence>MLKFALLTLLLPASLLAQKFYDQEPINYESDLSPDSVSSYFAQTGNLKTWEHAGPSGYLRSFLDAFDIPVESQVLVFSKTSLQADRISPQTPRAIYFNDEMYVGWVPGGSILEISVANPKVGTNFYTLNNDQQSPQLLRETDDCLRCHGESFTREVPGHVIRSVFPSESGHPIFKAGSRTVDHTTPFEKRWGGWIVTGTDQEHFGNKLYQETADGASISSHHILTNVPENGYLAPSSDVVALLVLEHQAHAHTLIAKLAINTQRALHDQKILDELLKREAPLSDSTIRRIKHTADELLSYLFFTDEARIPRIDLAPSNFAQAFQDDRPADPHGRSLYQLRMNRRMFRYQLSYLVYSQAMLQLPTEAQDYLWPELKRILNSDVNESGYTHISQNQKRDILEILLATHPRFQAP</sequence>
<accession>A0A934RW12</accession>
<name>A0A934RW12_9BACT</name>
<keyword evidence="3" id="KW-1185">Reference proteome</keyword>